<dbReference type="PANTHER" id="PTHR43776">
    <property type="entry name" value="TRANSPORT ATP-BINDING PROTEIN"/>
    <property type="match status" value="1"/>
</dbReference>
<dbReference type="KEGG" id="prv:G7070_12115"/>
<evidence type="ECO:0000313" key="6">
    <source>
        <dbReference type="EMBL" id="QIK72878.1"/>
    </source>
</evidence>
<evidence type="ECO:0000313" key="7">
    <source>
        <dbReference type="Proteomes" id="UP000501058"/>
    </source>
</evidence>
<comment type="similarity">
    <text evidence="1">Belongs to the ABC transporter superfamily.</text>
</comment>
<evidence type="ECO:0000256" key="1">
    <source>
        <dbReference type="ARBA" id="ARBA00005417"/>
    </source>
</evidence>
<keyword evidence="2" id="KW-0813">Transport</keyword>
<evidence type="ECO:0000256" key="4">
    <source>
        <dbReference type="ARBA" id="ARBA00022840"/>
    </source>
</evidence>
<proteinExistence type="inferred from homology"/>
<dbReference type="EMBL" id="CP049865">
    <property type="protein sequence ID" value="QIK72878.1"/>
    <property type="molecule type" value="Genomic_DNA"/>
</dbReference>
<keyword evidence="4 6" id="KW-0067">ATP-binding</keyword>
<accession>A0A6G7Y8A0</accession>
<dbReference type="GO" id="GO:0005524">
    <property type="term" value="F:ATP binding"/>
    <property type="evidence" value="ECO:0007669"/>
    <property type="project" value="UniProtKB-KW"/>
</dbReference>
<dbReference type="AlphaFoldDB" id="A0A6G7Y8A0"/>
<dbReference type="InterPro" id="IPR003439">
    <property type="entry name" value="ABC_transporter-like_ATP-bd"/>
</dbReference>
<feature type="domain" description="ABC transporter" evidence="5">
    <location>
        <begin position="21"/>
        <end position="103"/>
    </location>
</feature>
<evidence type="ECO:0000256" key="2">
    <source>
        <dbReference type="ARBA" id="ARBA00022448"/>
    </source>
</evidence>
<evidence type="ECO:0000259" key="5">
    <source>
        <dbReference type="Pfam" id="PF00005"/>
    </source>
</evidence>
<dbReference type="Gene3D" id="3.40.50.300">
    <property type="entry name" value="P-loop containing nucleotide triphosphate hydrolases"/>
    <property type="match status" value="1"/>
</dbReference>
<name>A0A6G7Y8A0_9ACTN</name>
<dbReference type="PANTHER" id="PTHR43776:SF7">
    <property type="entry name" value="D,D-DIPEPTIDE TRANSPORT ATP-BINDING PROTEIN DDPF-RELATED"/>
    <property type="match status" value="1"/>
</dbReference>
<dbReference type="Proteomes" id="UP000501058">
    <property type="component" value="Chromosome"/>
</dbReference>
<keyword evidence="7" id="KW-1185">Reference proteome</keyword>
<dbReference type="InterPro" id="IPR050319">
    <property type="entry name" value="ABC_transp_ATP-bind"/>
</dbReference>
<sequence>MDDVAIVYPKQGRRPEFRAAEHINLRIDQGEVIGLVGESGSGKTTIGRAAVALLPVREGKLVVAGHDITNASMNELKPFRKTVGIVFQDPGSSLNPRLPVGSPSASRCCCTRASRAPSSASASRPCSTRCTCRAPCATATRTSCRAASGSASASPGRWR</sequence>
<dbReference type="SUPFAM" id="SSF52540">
    <property type="entry name" value="P-loop containing nucleoside triphosphate hydrolases"/>
    <property type="match status" value="1"/>
</dbReference>
<organism evidence="6 7">
    <name type="scientific">Propioniciclava coleopterorum</name>
    <dbReference type="NCBI Taxonomy" id="2714937"/>
    <lineage>
        <taxon>Bacteria</taxon>
        <taxon>Bacillati</taxon>
        <taxon>Actinomycetota</taxon>
        <taxon>Actinomycetes</taxon>
        <taxon>Propionibacteriales</taxon>
        <taxon>Propionibacteriaceae</taxon>
        <taxon>Propioniciclava</taxon>
    </lineage>
</organism>
<dbReference type="InterPro" id="IPR027417">
    <property type="entry name" value="P-loop_NTPase"/>
</dbReference>
<dbReference type="GO" id="GO:0016887">
    <property type="term" value="F:ATP hydrolysis activity"/>
    <property type="evidence" value="ECO:0007669"/>
    <property type="project" value="InterPro"/>
</dbReference>
<evidence type="ECO:0000256" key="3">
    <source>
        <dbReference type="ARBA" id="ARBA00022741"/>
    </source>
</evidence>
<keyword evidence="3" id="KW-0547">Nucleotide-binding</keyword>
<gene>
    <name evidence="6" type="ORF">G7070_12115</name>
</gene>
<dbReference type="Pfam" id="PF00005">
    <property type="entry name" value="ABC_tran"/>
    <property type="match status" value="1"/>
</dbReference>
<protein>
    <submittedName>
        <fullName evidence="6">ATP-binding cassette domain-containing protein</fullName>
    </submittedName>
</protein>
<reference evidence="6 7" key="1">
    <citation type="submission" date="2020-03" db="EMBL/GenBank/DDBJ databases">
        <title>Propioniciclava sp. nov., isolated from Hydrophilus acuminatus.</title>
        <authorList>
            <person name="Hyun D.-W."/>
            <person name="Bae J.-W."/>
        </authorList>
    </citation>
    <scope>NUCLEOTIDE SEQUENCE [LARGE SCALE GENOMIC DNA]</scope>
    <source>
        <strain evidence="6 7">HDW11</strain>
    </source>
</reference>